<evidence type="ECO:0000313" key="2">
    <source>
        <dbReference type="EMBL" id="KDQ52637.1"/>
    </source>
</evidence>
<sequence length="532" mass="60687">MSLVDLQLKFDLNWVQVFCLTMYIFRCSEQLKTLSSKFHVQLPAFIIRLATPASICFITILFPPTSATILGYILSNWTIILDAPFFRIYRFRLTLLLRSICDIHLLPPLLHLRRGLDSILPPSPELISLQNAHATLQAELQDRTSTLDLLASRFEANLTEVEQRVHSLTIQNAHLHNTRQHLETLALGLRDDISQLGDKLRLGDIKHQELESQLDDARQRVRMLDGEMASLVEENAMLSEEKGLLIVAKAELAREKDDLAEEKAVEVEIKERLRGELRMLERAREADRAELEFAVRALREYQEAERRALDVAVERGCSDGDMWSGGFWDKERQELLRQVDDVEERCRILEVQARNATEALETERQLRFEMEEKSRLAVSELVADTTSLQEIVEEKSLVIADLKRSAYEVRRMEEVVVVVIERCNSLERENAELKEVIRGLRAGRRGSGGVEAVVRELQGVIRGLTVELLGYRERENVGEVNAEERPLLDVSLAPSPVSVGDFEGFLKNDGDGVKGRLLPKRSFRDGRKLNAH</sequence>
<proteinExistence type="predicted"/>
<feature type="coiled-coil region" evidence="1">
    <location>
        <begin position="207"/>
        <end position="234"/>
    </location>
</feature>
<keyword evidence="3" id="KW-1185">Reference proteome</keyword>
<dbReference type="InParanoid" id="A0A067PMV9"/>
<protein>
    <submittedName>
        <fullName evidence="2">Uncharacterized protein</fullName>
    </submittedName>
</protein>
<accession>A0A067PMV9</accession>
<name>A0A067PMV9_9AGAM</name>
<gene>
    <name evidence="2" type="ORF">JAAARDRAFT_210352</name>
</gene>
<keyword evidence="1" id="KW-0175">Coiled coil</keyword>
<feature type="coiled-coil region" evidence="1">
    <location>
        <begin position="332"/>
        <end position="359"/>
    </location>
</feature>
<dbReference type="AlphaFoldDB" id="A0A067PMV9"/>
<evidence type="ECO:0000313" key="3">
    <source>
        <dbReference type="Proteomes" id="UP000027265"/>
    </source>
</evidence>
<dbReference type="EMBL" id="KL197738">
    <property type="protein sequence ID" value="KDQ52637.1"/>
    <property type="molecule type" value="Genomic_DNA"/>
</dbReference>
<reference evidence="3" key="1">
    <citation type="journal article" date="2014" name="Proc. Natl. Acad. Sci. U.S.A.">
        <title>Extensive sampling of basidiomycete genomes demonstrates inadequacy of the white-rot/brown-rot paradigm for wood decay fungi.</title>
        <authorList>
            <person name="Riley R."/>
            <person name="Salamov A.A."/>
            <person name="Brown D.W."/>
            <person name="Nagy L.G."/>
            <person name="Floudas D."/>
            <person name="Held B.W."/>
            <person name="Levasseur A."/>
            <person name="Lombard V."/>
            <person name="Morin E."/>
            <person name="Otillar R."/>
            <person name="Lindquist E.A."/>
            <person name="Sun H."/>
            <person name="LaButti K.M."/>
            <person name="Schmutz J."/>
            <person name="Jabbour D."/>
            <person name="Luo H."/>
            <person name="Baker S.E."/>
            <person name="Pisabarro A.G."/>
            <person name="Walton J.D."/>
            <person name="Blanchette R.A."/>
            <person name="Henrissat B."/>
            <person name="Martin F."/>
            <person name="Cullen D."/>
            <person name="Hibbett D.S."/>
            <person name="Grigoriev I.V."/>
        </authorList>
    </citation>
    <scope>NUCLEOTIDE SEQUENCE [LARGE SCALE GENOMIC DNA]</scope>
    <source>
        <strain evidence="3">MUCL 33604</strain>
    </source>
</reference>
<evidence type="ECO:0000256" key="1">
    <source>
        <dbReference type="SAM" id="Coils"/>
    </source>
</evidence>
<dbReference type="HOGENOM" id="CLU_511963_0_0_1"/>
<feature type="coiled-coil region" evidence="1">
    <location>
        <begin position="270"/>
        <end position="304"/>
    </location>
</feature>
<organism evidence="2 3">
    <name type="scientific">Jaapia argillacea MUCL 33604</name>
    <dbReference type="NCBI Taxonomy" id="933084"/>
    <lineage>
        <taxon>Eukaryota</taxon>
        <taxon>Fungi</taxon>
        <taxon>Dikarya</taxon>
        <taxon>Basidiomycota</taxon>
        <taxon>Agaricomycotina</taxon>
        <taxon>Agaricomycetes</taxon>
        <taxon>Agaricomycetidae</taxon>
        <taxon>Jaapiales</taxon>
        <taxon>Jaapiaceae</taxon>
        <taxon>Jaapia</taxon>
    </lineage>
</organism>
<dbReference type="Proteomes" id="UP000027265">
    <property type="component" value="Unassembled WGS sequence"/>
</dbReference>
<feature type="coiled-coil region" evidence="1">
    <location>
        <begin position="416"/>
        <end position="443"/>
    </location>
</feature>